<name>A0A8H5YQS3_9HYPO</name>
<organism evidence="2 3">
    <name type="scientific">Fusarium globosum</name>
    <dbReference type="NCBI Taxonomy" id="78864"/>
    <lineage>
        <taxon>Eukaryota</taxon>
        <taxon>Fungi</taxon>
        <taxon>Dikarya</taxon>
        <taxon>Ascomycota</taxon>
        <taxon>Pezizomycotina</taxon>
        <taxon>Sordariomycetes</taxon>
        <taxon>Hypocreomycetidae</taxon>
        <taxon>Hypocreales</taxon>
        <taxon>Nectriaceae</taxon>
        <taxon>Fusarium</taxon>
        <taxon>Fusarium fujikuroi species complex</taxon>
    </lineage>
</organism>
<gene>
    <name evidence="2" type="ORF">FGLOB1_2293</name>
</gene>
<dbReference type="AlphaFoldDB" id="A0A8H5YQS3"/>
<dbReference type="EMBL" id="JAAQPF010000080">
    <property type="protein sequence ID" value="KAF5717078.1"/>
    <property type="molecule type" value="Genomic_DNA"/>
</dbReference>
<dbReference type="Proteomes" id="UP000532311">
    <property type="component" value="Unassembled WGS sequence"/>
</dbReference>
<feature type="region of interest" description="Disordered" evidence="1">
    <location>
        <begin position="1"/>
        <end position="66"/>
    </location>
</feature>
<evidence type="ECO:0000313" key="3">
    <source>
        <dbReference type="Proteomes" id="UP000532311"/>
    </source>
</evidence>
<sequence length="105" mass="11550">MPRKRSSNGQNKRSHEGAENGQPASKSARTNDAPAAEQGESSQAPRGSRKRHIPRGPKGEAMMPRFMPRECAESKAIEAIPMPTRWIAAIDATPGREMTLGSRRW</sequence>
<accession>A0A8H5YQS3</accession>
<protein>
    <submittedName>
        <fullName evidence="2">Amine oxidase flavin-containing protein</fullName>
    </submittedName>
</protein>
<comment type="caution">
    <text evidence="2">The sequence shown here is derived from an EMBL/GenBank/DDBJ whole genome shotgun (WGS) entry which is preliminary data.</text>
</comment>
<proteinExistence type="predicted"/>
<evidence type="ECO:0000256" key="1">
    <source>
        <dbReference type="SAM" id="MobiDB-lite"/>
    </source>
</evidence>
<keyword evidence="3" id="KW-1185">Reference proteome</keyword>
<evidence type="ECO:0000313" key="2">
    <source>
        <dbReference type="EMBL" id="KAF5717078.1"/>
    </source>
</evidence>
<reference evidence="2 3" key="1">
    <citation type="submission" date="2020-05" db="EMBL/GenBank/DDBJ databases">
        <title>Identification and distribution of gene clusters putatively required for synthesis of sphingolipid metabolism inhibitors in phylogenetically diverse species of the filamentous fungus Fusarium.</title>
        <authorList>
            <person name="Kim H.-S."/>
            <person name="Busman M."/>
            <person name="Brown D.W."/>
            <person name="Divon H."/>
            <person name="Uhlig S."/>
            <person name="Proctor R.H."/>
        </authorList>
    </citation>
    <scope>NUCLEOTIDE SEQUENCE [LARGE SCALE GENOMIC DNA]</scope>
    <source>
        <strain evidence="2 3">NRRL 26131</strain>
    </source>
</reference>